<evidence type="ECO:0000259" key="1">
    <source>
        <dbReference type="Pfam" id="PF06032"/>
    </source>
</evidence>
<dbReference type="Gene3D" id="3.40.1610.10">
    <property type="entry name" value="CV3147-like domain"/>
    <property type="match status" value="1"/>
</dbReference>
<dbReference type="Pfam" id="PF06032">
    <property type="entry name" value="S-Me-THD_N"/>
    <property type="match status" value="1"/>
</dbReference>
<dbReference type="InterPro" id="IPR024071">
    <property type="entry name" value="S-Me-THD_C_sf"/>
</dbReference>
<protein>
    <submittedName>
        <fullName evidence="3">DUF917 domain-containing protein</fullName>
    </submittedName>
</protein>
<dbReference type="InterPro" id="IPR048350">
    <property type="entry name" value="S-Me-THD-like_C"/>
</dbReference>
<feature type="domain" description="S-Me-THD N-terminal" evidence="1">
    <location>
        <begin position="8"/>
        <end position="163"/>
    </location>
</feature>
<accession>A0ABX1FF69</accession>
<sequence length="354" mass="37265">MREIGAGELRHLARGAAILGTGGGGDPYIGRLVAEQAVLEYGPVLVAELHEVPDDALVAGIGMIGAPTVMIEKLPAGEEAVTAFLTLQREIGRPITHVLPIEVGGMNSLAPFPVAASLGLPVLDADCMGRAFPMVQMVVCTLDGVLAKPLAIADEKGNAIVLDVSDNHWAERLARSATIGMGCTALMSSFPMSGKQARDITIPGTLTLASRLGRLVEEARRKHVDPCEAIASFLGGQVLFTGKVVDVMRTTDPGFAKGEARLEGNGASCRLEFQNEHLVASRDGEVIASVPDLICVLDADGEPVPAERLRYGQRVVVVGAPCHPRWRTPEGLALVGPSAFGYSHEYAPLGTPYP</sequence>
<evidence type="ECO:0000259" key="2">
    <source>
        <dbReference type="Pfam" id="PF20906"/>
    </source>
</evidence>
<evidence type="ECO:0000313" key="4">
    <source>
        <dbReference type="Proteomes" id="UP001515943"/>
    </source>
</evidence>
<dbReference type="InterPro" id="IPR027479">
    <property type="entry name" value="S-Me-THD_N_sf"/>
</dbReference>
<proteinExistence type="predicted"/>
<dbReference type="RefSeq" id="WP_167972848.1">
    <property type="nucleotide sequence ID" value="NZ_VSRL01000029.1"/>
</dbReference>
<dbReference type="EMBL" id="VSRL01000029">
    <property type="protein sequence ID" value="NKE57292.1"/>
    <property type="molecule type" value="Genomic_DNA"/>
</dbReference>
<name>A0ABX1FF69_9PSEU</name>
<dbReference type="InterPro" id="IPR010318">
    <property type="entry name" value="S-Me-THD_N"/>
</dbReference>
<dbReference type="Gene3D" id="2.40.390.10">
    <property type="entry name" value="CV3147-like"/>
    <property type="match status" value="1"/>
</dbReference>
<evidence type="ECO:0000313" key="3">
    <source>
        <dbReference type="EMBL" id="NKE57292.1"/>
    </source>
</evidence>
<dbReference type="Pfam" id="PF20906">
    <property type="entry name" value="S-Me-THD_C"/>
    <property type="match status" value="1"/>
</dbReference>
<comment type="caution">
    <text evidence="3">The sequence shown here is derived from an EMBL/GenBank/DDBJ whole genome shotgun (WGS) entry which is preliminary data.</text>
</comment>
<organism evidence="3 4">
    <name type="scientific">Lentzea indica</name>
    <dbReference type="NCBI Taxonomy" id="2604800"/>
    <lineage>
        <taxon>Bacteria</taxon>
        <taxon>Bacillati</taxon>
        <taxon>Actinomycetota</taxon>
        <taxon>Actinomycetes</taxon>
        <taxon>Pseudonocardiales</taxon>
        <taxon>Pseudonocardiaceae</taxon>
        <taxon>Lentzea</taxon>
    </lineage>
</organism>
<feature type="domain" description="S-Me-THD-like C-terminal" evidence="2">
    <location>
        <begin position="166"/>
        <end position="349"/>
    </location>
</feature>
<dbReference type="SUPFAM" id="SSF160991">
    <property type="entry name" value="CV3147-like"/>
    <property type="match status" value="1"/>
</dbReference>
<dbReference type="Proteomes" id="UP001515943">
    <property type="component" value="Unassembled WGS sequence"/>
</dbReference>
<keyword evidence="4" id="KW-1185">Reference proteome</keyword>
<reference evidence="3 4" key="1">
    <citation type="submission" date="2019-08" db="EMBL/GenBank/DDBJ databases">
        <title>Lentzea from Indian Himalayas.</title>
        <authorList>
            <person name="Mandal S."/>
            <person name="Mallick Gupta A."/>
            <person name="Maiti P.K."/>
            <person name="Sarkar J."/>
            <person name="Mandal S."/>
        </authorList>
    </citation>
    <scope>NUCLEOTIDE SEQUENCE [LARGE SCALE GENOMIC DNA]</scope>
    <source>
        <strain evidence="3 4">PSKA42</strain>
    </source>
</reference>
<gene>
    <name evidence="3" type="ORF">FXN61_10795</name>
</gene>